<dbReference type="RefSeq" id="WP_006314491.1">
    <property type="nucleotide sequence ID" value="NZ_ARZA01000203.1"/>
</dbReference>
<proteinExistence type="predicted"/>
<dbReference type="GO" id="GO:0097367">
    <property type="term" value="F:carbohydrate derivative binding"/>
    <property type="evidence" value="ECO:0007669"/>
    <property type="project" value="InterPro"/>
</dbReference>
<dbReference type="GO" id="GO:0003700">
    <property type="term" value="F:DNA-binding transcription factor activity"/>
    <property type="evidence" value="ECO:0007669"/>
    <property type="project" value="InterPro"/>
</dbReference>
<evidence type="ECO:0000256" key="1">
    <source>
        <dbReference type="ARBA" id="ARBA00023015"/>
    </source>
</evidence>
<organism evidence="6 7">
    <name type="scientific">Caldisalinibacter kiritimatiensis</name>
    <dbReference type="NCBI Taxonomy" id="1304284"/>
    <lineage>
        <taxon>Bacteria</taxon>
        <taxon>Bacillati</taxon>
        <taxon>Bacillota</taxon>
        <taxon>Tissierellia</taxon>
        <taxon>Tissierellales</taxon>
        <taxon>Thermohalobacteraceae</taxon>
        <taxon>Caldisalinibacter</taxon>
    </lineage>
</organism>
<evidence type="ECO:0000256" key="2">
    <source>
        <dbReference type="ARBA" id="ARBA00023125"/>
    </source>
</evidence>
<dbReference type="PROSITE" id="PS51464">
    <property type="entry name" value="SIS"/>
    <property type="match status" value="1"/>
</dbReference>
<dbReference type="STRING" id="1304284.L21TH_1796"/>
<dbReference type="PANTHER" id="PTHR30514:SF21">
    <property type="entry name" value="RPIR-FAMILY TRANSCRIPTIONAL REGULATOR"/>
    <property type="match status" value="1"/>
</dbReference>
<dbReference type="InterPro" id="IPR000281">
    <property type="entry name" value="HTH_RpiR"/>
</dbReference>
<comment type="caution">
    <text evidence="6">The sequence shown here is derived from an EMBL/GenBank/DDBJ whole genome shotgun (WGS) entry which is preliminary data.</text>
</comment>
<dbReference type="SUPFAM" id="SSF53697">
    <property type="entry name" value="SIS domain"/>
    <property type="match status" value="1"/>
</dbReference>
<evidence type="ECO:0000256" key="3">
    <source>
        <dbReference type="ARBA" id="ARBA00023163"/>
    </source>
</evidence>
<feature type="domain" description="SIS" evidence="5">
    <location>
        <begin position="110"/>
        <end position="256"/>
    </location>
</feature>
<gene>
    <name evidence="6" type="ORF">L21TH_1796</name>
</gene>
<dbReference type="Pfam" id="PF01380">
    <property type="entry name" value="SIS"/>
    <property type="match status" value="1"/>
</dbReference>
<dbReference type="GO" id="GO:1901135">
    <property type="term" value="P:carbohydrate derivative metabolic process"/>
    <property type="evidence" value="ECO:0007669"/>
    <property type="project" value="InterPro"/>
</dbReference>
<dbReference type="Proteomes" id="UP000013378">
    <property type="component" value="Unassembled WGS sequence"/>
</dbReference>
<dbReference type="InterPro" id="IPR001347">
    <property type="entry name" value="SIS_dom"/>
</dbReference>
<dbReference type="Pfam" id="PF01418">
    <property type="entry name" value="HTH_6"/>
    <property type="match status" value="1"/>
</dbReference>
<dbReference type="PANTHER" id="PTHR30514">
    <property type="entry name" value="GLUCOKINASE"/>
    <property type="match status" value="1"/>
</dbReference>
<dbReference type="InterPro" id="IPR046348">
    <property type="entry name" value="SIS_dom_sf"/>
</dbReference>
<dbReference type="CDD" id="cd05013">
    <property type="entry name" value="SIS_RpiR"/>
    <property type="match status" value="1"/>
</dbReference>
<reference evidence="6 7" key="1">
    <citation type="journal article" date="2015" name="Geomicrobiol. J.">
        <title>Caldisalinibacter kiritimatiensis gen. nov., sp. nov., a moderately thermohalophilic thiosulfate-reducing bacterium from a hypersaline microbial mat.</title>
        <authorList>
            <person name="Ben Hania W."/>
            <person name="Joseph M."/>
            <person name="Fiebig A."/>
            <person name="Bunk B."/>
            <person name="Klenk H.-P."/>
            <person name="Fardeau M.-L."/>
            <person name="Spring S."/>
        </authorList>
    </citation>
    <scope>NUCLEOTIDE SEQUENCE [LARGE SCALE GENOMIC DNA]</scope>
    <source>
        <strain evidence="6 7">L21-TH-D2</strain>
    </source>
</reference>
<dbReference type="SUPFAM" id="SSF46689">
    <property type="entry name" value="Homeodomain-like"/>
    <property type="match status" value="1"/>
</dbReference>
<dbReference type="InterPro" id="IPR036388">
    <property type="entry name" value="WH-like_DNA-bd_sf"/>
</dbReference>
<sequence length="256" mass="29645">MKYLNKLINEHMDKLTETDLKILDYVKQNIDEIDKYSINELASQCFVSRTTILRLAKKLNFSGYSDFRSYIKFHKSQVDKKTSSSITKNFLFEDMKKTAQLLNKDSIDNIVNLLLNADHVLLIGSWLLKSSCYYTGKRFNYYETKFFAPQNDEETRISFINSVTKNSVILLLSFSGETSKIIEYAKLAKQKGATTVSITSLSKNQLSKLCDINLWANISLIYEEKQNECIASSLTIDYILEEIFLNYLSRINILDY</sequence>
<evidence type="ECO:0000259" key="5">
    <source>
        <dbReference type="PROSITE" id="PS51464"/>
    </source>
</evidence>
<protein>
    <submittedName>
        <fullName evidence="6">RpiR family transcriptional regulator, glv operon transcriptional regulator</fullName>
    </submittedName>
</protein>
<evidence type="ECO:0000259" key="4">
    <source>
        <dbReference type="PROSITE" id="PS51071"/>
    </source>
</evidence>
<dbReference type="InterPro" id="IPR047640">
    <property type="entry name" value="RpiR-like"/>
</dbReference>
<keyword evidence="2" id="KW-0238">DNA-binding</keyword>
<keyword evidence="3" id="KW-0804">Transcription</keyword>
<feature type="domain" description="HTH rpiR-type" evidence="4">
    <location>
        <begin position="2"/>
        <end position="78"/>
    </location>
</feature>
<keyword evidence="1" id="KW-0805">Transcription regulation</keyword>
<dbReference type="InterPro" id="IPR009057">
    <property type="entry name" value="Homeodomain-like_sf"/>
</dbReference>
<dbReference type="OrthoDB" id="1648815at2"/>
<keyword evidence="7" id="KW-1185">Reference proteome</keyword>
<dbReference type="Gene3D" id="1.10.10.10">
    <property type="entry name" value="Winged helix-like DNA-binding domain superfamily/Winged helix DNA-binding domain"/>
    <property type="match status" value="1"/>
</dbReference>
<dbReference type="eggNOG" id="COG1737">
    <property type="taxonomic scope" value="Bacteria"/>
</dbReference>
<dbReference type="PROSITE" id="PS51071">
    <property type="entry name" value="HTH_RPIR"/>
    <property type="match status" value="1"/>
</dbReference>
<dbReference type="GO" id="GO:0003677">
    <property type="term" value="F:DNA binding"/>
    <property type="evidence" value="ECO:0007669"/>
    <property type="project" value="UniProtKB-KW"/>
</dbReference>
<accession>R1CCX5</accession>
<dbReference type="AlphaFoldDB" id="R1CCX5"/>
<dbReference type="Gene3D" id="3.40.50.10490">
    <property type="entry name" value="Glucose-6-phosphate isomerase like protein, domain 1"/>
    <property type="match status" value="1"/>
</dbReference>
<evidence type="ECO:0000313" key="6">
    <source>
        <dbReference type="EMBL" id="EOD00145.1"/>
    </source>
</evidence>
<dbReference type="EMBL" id="ARZA01000203">
    <property type="protein sequence ID" value="EOD00145.1"/>
    <property type="molecule type" value="Genomic_DNA"/>
</dbReference>
<name>R1CCX5_9FIRM</name>
<dbReference type="InterPro" id="IPR035472">
    <property type="entry name" value="RpiR-like_SIS"/>
</dbReference>
<evidence type="ECO:0000313" key="7">
    <source>
        <dbReference type="Proteomes" id="UP000013378"/>
    </source>
</evidence>